<keyword evidence="2" id="KW-0282">Flagellum</keyword>
<feature type="transmembrane region" description="Helical" evidence="1">
    <location>
        <begin position="64"/>
        <end position="87"/>
    </location>
</feature>
<gene>
    <name evidence="2" type="ORF">CR532_01430</name>
</gene>
<keyword evidence="1" id="KW-1133">Transmembrane helix</keyword>
<keyword evidence="3" id="KW-1185">Reference proteome</keyword>
<accession>A0A2S1LWL2</accession>
<keyword evidence="1" id="KW-0472">Membrane</keyword>
<dbReference type="EMBL" id="CP025785">
    <property type="protein sequence ID" value="AWG42666.1"/>
    <property type="molecule type" value="Genomic_DNA"/>
</dbReference>
<protein>
    <submittedName>
        <fullName evidence="2">Flagellar biosynthesis protein FliZ</fullName>
    </submittedName>
</protein>
<organism evidence="2 3">
    <name type="scientific">Candidatus Borreliella tachyglossi</name>
    <dbReference type="NCBI Taxonomy" id="1964448"/>
    <lineage>
        <taxon>Bacteria</taxon>
        <taxon>Pseudomonadati</taxon>
        <taxon>Spirochaetota</taxon>
        <taxon>Spirochaetia</taxon>
        <taxon>Spirochaetales</taxon>
        <taxon>Borreliaceae</taxon>
        <taxon>Borreliella</taxon>
    </lineage>
</organism>
<keyword evidence="2" id="KW-0969">Cilium</keyword>
<reference evidence="2 3" key="1">
    <citation type="submission" date="2018-01" db="EMBL/GenBank/DDBJ databases">
        <title>Genome sequence of Borrelia tachyglossi.</title>
        <authorList>
            <person name="Gofton A.W."/>
        </authorList>
    </citation>
    <scope>NUCLEOTIDE SEQUENCE [LARGE SCALE GENOMIC DNA]</scope>
    <source>
        <strain evidence="2 3">Bc-F10-1268</strain>
    </source>
</reference>
<proteinExistence type="predicted"/>
<dbReference type="AlphaFoldDB" id="A0A2S1LWL2"/>
<name>A0A2S1LWL2_9SPIR</name>
<dbReference type="Proteomes" id="UP000244655">
    <property type="component" value="Chromosome"/>
</dbReference>
<keyword evidence="2" id="KW-0966">Cell projection</keyword>
<evidence type="ECO:0000256" key="1">
    <source>
        <dbReference type="SAM" id="Phobius"/>
    </source>
</evidence>
<sequence>MSRLTSFKLLFLIFITFFSKNLFAQKDGVTLDSTPSSLESEIDLPILGDDKVDLNSDDIRKLSLFNIADLVNILLFCIFFIFCIFLFKRMIFSRKILKNDRQSNFIRELAFYEIDNKNSIRIINILGNIYVFLVSINSSILLREIKQGEELDKLEFELDKVKGLGSTKSFRAIFYKILRKSKEDESLPDEVEYTELEKDIETSLKSKQDRLKKF</sequence>
<evidence type="ECO:0000313" key="2">
    <source>
        <dbReference type="EMBL" id="AWG42666.1"/>
    </source>
</evidence>
<evidence type="ECO:0000313" key="3">
    <source>
        <dbReference type="Proteomes" id="UP000244655"/>
    </source>
</evidence>
<keyword evidence="1" id="KW-0812">Transmembrane</keyword>
<dbReference type="OrthoDB" id="350659at2"/>
<dbReference type="RefSeq" id="WP_108729066.1">
    <property type="nucleotide sequence ID" value="NZ_CP025785.1"/>
</dbReference>